<dbReference type="eggNOG" id="arCOG04271">
    <property type="taxonomic scope" value="Archaea"/>
</dbReference>
<dbReference type="HOGENOM" id="CLU_2010077_0_0_2"/>
<dbReference type="InParanoid" id="G0EED0"/>
<dbReference type="GO" id="GO:0000428">
    <property type="term" value="C:DNA-directed RNA polymerase complex"/>
    <property type="evidence" value="ECO:0007669"/>
    <property type="project" value="UniProtKB-KW"/>
</dbReference>
<dbReference type="Pfam" id="PF16992">
    <property type="entry name" value="RNA_pol_RpbG"/>
    <property type="match status" value="1"/>
</dbReference>
<accession>G0EED0</accession>
<dbReference type="InterPro" id="IPR031555">
    <property type="entry name" value="RNA_pol_Rpo8"/>
</dbReference>
<dbReference type="EC" id="2.7.7.6" evidence="1"/>
<dbReference type="HAMAP" id="MF_00866">
    <property type="entry name" value="RNApol_arch_Rpo8"/>
    <property type="match status" value="1"/>
</dbReference>
<keyword evidence="1" id="KW-0963">Cytoplasm</keyword>
<comment type="subunit">
    <text evidence="1">Part of the RNA polymerase complex.</text>
</comment>
<name>G0EED0_PYRF1</name>
<dbReference type="GeneID" id="11139729"/>
<dbReference type="InterPro" id="IPR012340">
    <property type="entry name" value="NA-bd_OB-fold"/>
</dbReference>
<proteinExistence type="inferred from homology"/>
<organism evidence="2 3">
    <name type="scientific">Pyrolobus fumarii (strain DSM 11204 / 1A)</name>
    <dbReference type="NCBI Taxonomy" id="694429"/>
    <lineage>
        <taxon>Archaea</taxon>
        <taxon>Thermoproteota</taxon>
        <taxon>Thermoprotei</taxon>
        <taxon>Desulfurococcales</taxon>
        <taxon>Pyrodictiaceae</taxon>
        <taxon>Pyrolobus</taxon>
    </lineage>
</organism>
<keyword evidence="1" id="KW-0548">Nucleotidyltransferase</keyword>
<evidence type="ECO:0000256" key="1">
    <source>
        <dbReference type="HAMAP-Rule" id="MF_00866"/>
    </source>
</evidence>
<keyword evidence="3" id="KW-1185">Reference proteome</keyword>
<dbReference type="GO" id="GO:0003899">
    <property type="term" value="F:DNA-directed RNA polymerase activity"/>
    <property type="evidence" value="ECO:0007669"/>
    <property type="project" value="UniProtKB-UniRule"/>
</dbReference>
<dbReference type="STRING" id="694429.Pyrfu_0099"/>
<reference evidence="2 3" key="1">
    <citation type="journal article" date="2011" name="Stand. Genomic Sci.">
        <title>Complete genome sequence of the hyperthermophilic chemolithoautotroph Pyrolobus fumarii type strain (1A).</title>
        <authorList>
            <person name="Anderson I."/>
            <person name="Goker M."/>
            <person name="Nolan M."/>
            <person name="Lucas S."/>
            <person name="Hammon N."/>
            <person name="Deshpande S."/>
            <person name="Cheng J.F."/>
            <person name="Tapia R."/>
            <person name="Han C."/>
            <person name="Goodwin L."/>
            <person name="Pitluck S."/>
            <person name="Huntemann M."/>
            <person name="Liolios K."/>
            <person name="Ivanova N."/>
            <person name="Pagani I."/>
            <person name="Mavromatis K."/>
            <person name="Ovchinikova G."/>
            <person name="Pati A."/>
            <person name="Chen A."/>
            <person name="Palaniappan K."/>
            <person name="Land M."/>
            <person name="Hauser L."/>
            <person name="Brambilla E.M."/>
            <person name="Huber H."/>
            <person name="Yasawong M."/>
            <person name="Rohde M."/>
            <person name="Spring S."/>
            <person name="Abt B."/>
            <person name="Sikorski J."/>
            <person name="Wirth R."/>
            <person name="Detter J.C."/>
            <person name="Woyke T."/>
            <person name="Bristow J."/>
            <person name="Eisen J.A."/>
            <person name="Markowitz V."/>
            <person name="Hugenholtz P."/>
            <person name="Kyrpides N.C."/>
            <person name="Klenk H.P."/>
            <person name="Lapidus A."/>
        </authorList>
    </citation>
    <scope>NUCLEOTIDE SEQUENCE [LARGE SCALE GENOMIC DNA]</scope>
    <source>
        <strain evidence="3">DSM 11204 / 1A</strain>
    </source>
</reference>
<dbReference type="Proteomes" id="UP000001037">
    <property type="component" value="Chromosome"/>
</dbReference>
<dbReference type="KEGG" id="pfm:Pyrfu_0099"/>
<dbReference type="EMBL" id="CP002838">
    <property type="protein sequence ID" value="AEM37971.1"/>
    <property type="molecule type" value="Genomic_DNA"/>
</dbReference>
<keyword evidence="1" id="KW-0804">Transcription</keyword>
<dbReference type="OrthoDB" id="14881at2157"/>
<dbReference type="AlphaFoldDB" id="G0EED0"/>
<dbReference type="GO" id="GO:0006351">
    <property type="term" value="P:DNA-templated transcription"/>
    <property type="evidence" value="ECO:0007669"/>
    <property type="project" value="UniProtKB-UniRule"/>
</dbReference>
<gene>
    <name evidence="1" type="primary">rpo8</name>
    <name evidence="1" type="synonym">rpoG</name>
    <name evidence="2" type="ordered locus">Pyrfu_0099</name>
</gene>
<keyword evidence="1" id="KW-0240">DNA-directed RNA polymerase</keyword>
<comment type="subcellular location">
    <subcellularLocation>
        <location evidence="1">Cytoplasm</location>
    </subcellularLocation>
</comment>
<comment type="similarity">
    <text evidence="1">Belongs to the archaeal Rpo8 RNA polymerase subunit family.</text>
</comment>
<dbReference type="Gene3D" id="2.40.50.140">
    <property type="entry name" value="Nucleic acid-binding proteins"/>
    <property type="match status" value="1"/>
</dbReference>
<protein>
    <recommendedName>
        <fullName evidence="1">DNA-directed RNA polymerase subunit Rpo8</fullName>
        <ecNumber evidence="1">2.7.7.6</ecNumber>
    </recommendedName>
    <alternativeName>
        <fullName evidence="1">DNA-directed RNA polymerase, subunit G</fullName>
    </alternativeName>
</protein>
<sequence length="124" mass="14118">MSFTEVLSFRGVVRSVEQERIPEILLATLTSEDGSIEVQMDWHKEVFTLPEGSKVLFRLTRGIPDYKEGVDFVGRATVVTVREHEGQWEHILSIGGLLVVVRTNKKLDIMPTEKLYVHIAPLEE</sequence>
<dbReference type="GO" id="GO:0005737">
    <property type="term" value="C:cytoplasm"/>
    <property type="evidence" value="ECO:0007669"/>
    <property type="project" value="UniProtKB-SubCell"/>
</dbReference>
<keyword evidence="1" id="KW-0808">Transferase</keyword>
<comment type="catalytic activity">
    <reaction evidence="1">
        <text>RNA(n) + a ribonucleoside 5'-triphosphate = RNA(n+1) + diphosphate</text>
        <dbReference type="Rhea" id="RHEA:21248"/>
        <dbReference type="Rhea" id="RHEA-COMP:14527"/>
        <dbReference type="Rhea" id="RHEA-COMP:17342"/>
        <dbReference type="ChEBI" id="CHEBI:33019"/>
        <dbReference type="ChEBI" id="CHEBI:61557"/>
        <dbReference type="ChEBI" id="CHEBI:140395"/>
        <dbReference type="EC" id="2.7.7.6"/>
    </reaction>
</comment>
<dbReference type="RefSeq" id="WP_014025648.1">
    <property type="nucleotide sequence ID" value="NC_015931.1"/>
</dbReference>
<evidence type="ECO:0000313" key="2">
    <source>
        <dbReference type="EMBL" id="AEM37971.1"/>
    </source>
</evidence>
<comment type="function">
    <text evidence="1">DNA-dependent RNA polymerase (RNAP) catalyzes the transcription of DNA into RNA using the four ribonucleoside triphosphates as substrates.</text>
</comment>
<evidence type="ECO:0000313" key="3">
    <source>
        <dbReference type="Proteomes" id="UP000001037"/>
    </source>
</evidence>